<dbReference type="EMBL" id="CP002859">
    <property type="protein sequence ID" value="AEI50306.1"/>
    <property type="molecule type" value="Genomic_DNA"/>
</dbReference>
<dbReference type="Pfam" id="PF05050">
    <property type="entry name" value="Methyltransf_21"/>
    <property type="match status" value="1"/>
</dbReference>
<evidence type="ECO:0000313" key="2">
    <source>
        <dbReference type="EMBL" id="AEI50306.1"/>
    </source>
</evidence>
<dbReference type="Proteomes" id="UP000000493">
    <property type="component" value="Chromosome"/>
</dbReference>
<dbReference type="InterPro" id="IPR006342">
    <property type="entry name" value="FkbM_mtfrase"/>
</dbReference>
<keyword evidence="3" id="KW-1185">Reference proteome</keyword>
<dbReference type="GO" id="GO:0032259">
    <property type="term" value="P:methylation"/>
    <property type="evidence" value="ECO:0007669"/>
    <property type="project" value="UniProtKB-KW"/>
</dbReference>
<proteinExistence type="predicted"/>
<accession>A0A7U4E755</accession>
<keyword evidence="2" id="KW-0489">Methyltransferase</keyword>
<keyword evidence="2" id="KW-0808">Transferase</keyword>
<dbReference type="InterPro" id="IPR029063">
    <property type="entry name" value="SAM-dependent_MTases_sf"/>
</dbReference>
<dbReference type="SUPFAM" id="SSF53335">
    <property type="entry name" value="S-adenosyl-L-methionine-dependent methyltransferases"/>
    <property type="match status" value="1"/>
</dbReference>
<reference evidence="3" key="1">
    <citation type="submission" date="2011-06" db="EMBL/GenBank/DDBJ databases">
        <title>The complete genome of chromosome of Runella slithyformis DSM 19594.</title>
        <authorList>
            <consortium name="US DOE Joint Genome Institute (JGI-PGF)"/>
            <person name="Lucas S."/>
            <person name="Han J."/>
            <person name="Lapidus A."/>
            <person name="Bruce D."/>
            <person name="Goodwin L."/>
            <person name="Pitluck S."/>
            <person name="Peters L."/>
            <person name="Kyrpides N."/>
            <person name="Mavromatis K."/>
            <person name="Ivanova N."/>
            <person name="Ovchinnikova G."/>
            <person name="Zhang X."/>
            <person name="Misra M."/>
            <person name="Detter J.C."/>
            <person name="Tapia R."/>
            <person name="Han C."/>
            <person name="Land M."/>
            <person name="Hauser L."/>
            <person name="Markowitz V."/>
            <person name="Cheng J.-F."/>
            <person name="Hugenholtz P."/>
            <person name="Woyke T."/>
            <person name="Wu D."/>
            <person name="Tindall B."/>
            <person name="Faehrich R."/>
            <person name="Brambilla E."/>
            <person name="Klenk H.-P."/>
            <person name="Eisen J.A."/>
        </authorList>
    </citation>
    <scope>NUCLEOTIDE SEQUENCE [LARGE SCALE GENOMIC DNA]</scope>
    <source>
        <strain evidence="3">ATCC 29530 / DSM 19594 / LMG 11500 / NCIMB 11436 / LSU 4</strain>
    </source>
</reference>
<protein>
    <submittedName>
        <fullName evidence="2">Methyltransferase FkbM family</fullName>
    </submittedName>
</protein>
<dbReference type="KEGG" id="rsi:Runsl_3953"/>
<evidence type="ECO:0000313" key="3">
    <source>
        <dbReference type="Proteomes" id="UP000000493"/>
    </source>
</evidence>
<sequence>MIDWIRKQARNNILIRKFIAYYLAPSGWFDSFIMNGKLDTNWQHRLDLTVACPDNAYINRVANAGKVQKGKQIMHNGLRINLGSYYGPEVAKILLANSGVHEPQEERVFDLVLQQMPEGAVMVELGAFWSFYSMWFQKTVKGARNFMVEPDNFNIGCGKRNFKLNKMKGTFLEAFVGKESGVFEGKPVICVDNIMYNYKLSFIHLLHSDIQGFELDMLQGAQKSITSNKIGYCFISTHTNEIHYQCIEFLRENNFEIISNVDIWQTYSEDGIIVARHKTYPGLMPISVSLKK</sequence>
<dbReference type="AlphaFoldDB" id="A0A7U4E755"/>
<dbReference type="GO" id="GO:0008168">
    <property type="term" value="F:methyltransferase activity"/>
    <property type="evidence" value="ECO:0007669"/>
    <property type="project" value="UniProtKB-KW"/>
</dbReference>
<dbReference type="Gene3D" id="3.40.50.150">
    <property type="entry name" value="Vaccinia Virus protein VP39"/>
    <property type="match status" value="1"/>
</dbReference>
<reference evidence="2 3" key="2">
    <citation type="journal article" date="2012" name="Stand. Genomic Sci.">
        <title>Complete genome sequence of the aquatic bacterium Runella slithyformis type strain (LSU 4(T)).</title>
        <authorList>
            <person name="Copeland A."/>
            <person name="Zhang X."/>
            <person name="Misra M."/>
            <person name="Lapidus A."/>
            <person name="Nolan M."/>
            <person name="Lucas S."/>
            <person name="Deshpande S."/>
            <person name="Cheng J.F."/>
            <person name="Tapia R."/>
            <person name="Goodwin L.A."/>
            <person name="Pitluck S."/>
            <person name="Liolios K."/>
            <person name="Pagani I."/>
            <person name="Ivanova N."/>
            <person name="Mikhailova N."/>
            <person name="Pati A."/>
            <person name="Chen A."/>
            <person name="Palaniappan K."/>
            <person name="Land M."/>
            <person name="Hauser L."/>
            <person name="Pan C."/>
            <person name="Jeffries C.D."/>
            <person name="Detter J.C."/>
            <person name="Brambilla E.M."/>
            <person name="Rohde M."/>
            <person name="Djao O.D."/>
            <person name="Goker M."/>
            <person name="Sikorski J."/>
            <person name="Tindall B.J."/>
            <person name="Woyke T."/>
            <person name="Bristow J."/>
            <person name="Eisen J.A."/>
            <person name="Markowitz V."/>
            <person name="Hugenholtz P."/>
            <person name="Kyrpides N.C."/>
            <person name="Klenk H.P."/>
            <person name="Mavromatis K."/>
        </authorList>
    </citation>
    <scope>NUCLEOTIDE SEQUENCE [LARGE SCALE GENOMIC DNA]</scope>
    <source>
        <strain evidence="3">ATCC 29530 / DSM 19594 / LMG 11500 / NCIMB 11436 / LSU 4</strain>
    </source>
</reference>
<gene>
    <name evidence="2" type="ordered locus">Runsl_3953</name>
</gene>
<organism evidence="2 3">
    <name type="scientific">Runella slithyformis (strain ATCC 29530 / DSM 19594 / LMG 11500 / NCIMB 11436 / LSU 4)</name>
    <dbReference type="NCBI Taxonomy" id="761193"/>
    <lineage>
        <taxon>Bacteria</taxon>
        <taxon>Pseudomonadati</taxon>
        <taxon>Bacteroidota</taxon>
        <taxon>Cytophagia</taxon>
        <taxon>Cytophagales</taxon>
        <taxon>Spirosomataceae</taxon>
        <taxon>Runella</taxon>
    </lineage>
</organism>
<name>A0A7U4E755_RUNSL</name>
<dbReference type="RefSeq" id="WP_013929609.1">
    <property type="nucleotide sequence ID" value="NC_015703.1"/>
</dbReference>
<feature type="domain" description="Methyltransferase FkbM" evidence="1">
    <location>
        <begin position="187"/>
        <end position="256"/>
    </location>
</feature>
<evidence type="ECO:0000259" key="1">
    <source>
        <dbReference type="Pfam" id="PF05050"/>
    </source>
</evidence>